<dbReference type="KEGG" id="pfh:PFHG_05597"/>
<comment type="catalytic activity">
    <reaction evidence="1">
        <text>5-diphospho-1D-myo-inositol 1,2,3,4,6-pentakisphosphate + ATP + H(+) = 1,5-bis(diphospho)-1D-myo-inositol 2,3,4,6-tetrakisphosphate + ADP</text>
        <dbReference type="Rhea" id="RHEA:10276"/>
        <dbReference type="ChEBI" id="CHEBI:15378"/>
        <dbReference type="ChEBI" id="CHEBI:30616"/>
        <dbReference type="ChEBI" id="CHEBI:58628"/>
        <dbReference type="ChEBI" id="CHEBI:77983"/>
        <dbReference type="ChEBI" id="CHEBI:456216"/>
        <dbReference type="EC" id="2.7.4.24"/>
    </reaction>
    <physiologicalReaction direction="left-to-right" evidence="1">
        <dbReference type="Rhea" id="RHEA:10277"/>
    </physiologicalReaction>
</comment>
<dbReference type="EMBL" id="GG701342">
    <property type="protein sequence ID" value="KOB64308.1"/>
    <property type="molecule type" value="Genomic_DNA"/>
</dbReference>
<gene>
    <name evidence="3" type="ORF">PFHG_05597</name>
</gene>
<accession>A0A0L7KLX7</accession>
<dbReference type="PANTHER" id="PTHR12750:SF9">
    <property type="entry name" value="INOSITOL HEXAKISPHOSPHATE AND DIPHOSPHOINOSITOL-PENTAKISPHOSPHATE KINASE"/>
    <property type="match status" value="1"/>
</dbReference>
<dbReference type="AlphaFoldDB" id="A0A0L7KLX7"/>
<organism evidence="3 4">
    <name type="scientific">Plasmodium falciparum (isolate HB3)</name>
    <dbReference type="NCBI Taxonomy" id="137071"/>
    <lineage>
        <taxon>Eukaryota</taxon>
        <taxon>Sar</taxon>
        <taxon>Alveolata</taxon>
        <taxon>Apicomplexa</taxon>
        <taxon>Aconoidasida</taxon>
        <taxon>Haemosporida</taxon>
        <taxon>Plasmodiidae</taxon>
        <taxon>Plasmodium</taxon>
        <taxon>Plasmodium (Laverania)</taxon>
    </lineage>
</organism>
<protein>
    <submittedName>
        <fullName evidence="3">Uncharacterized protein</fullName>
    </submittedName>
</protein>
<dbReference type="SUPFAM" id="SSF53254">
    <property type="entry name" value="Phosphoglycerate mutase-like"/>
    <property type="match status" value="1"/>
</dbReference>
<evidence type="ECO:0000256" key="1">
    <source>
        <dbReference type="ARBA" id="ARBA00033696"/>
    </source>
</evidence>
<comment type="catalytic activity">
    <reaction evidence="2">
        <text>1D-myo-inositol hexakisphosphate + ATP = 1-diphospho-1D-myo-inositol 2,3,4,5,6-pentakisphosphate + ADP</text>
        <dbReference type="Rhea" id="RHEA:37459"/>
        <dbReference type="ChEBI" id="CHEBI:30616"/>
        <dbReference type="ChEBI" id="CHEBI:58130"/>
        <dbReference type="ChEBI" id="CHEBI:74946"/>
        <dbReference type="ChEBI" id="CHEBI:456216"/>
        <dbReference type="EC" id="2.7.4.24"/>
    </reaction>
    <physiologicalReaction direction="left-to-right" evidence="2">
        <dbReference type="Rhea" id="RHEA:37460"/>
    </physiologicalReaction>
</comment>
<dbReference type="GO" id="GO:0006020">
    <property type="term" value="P:inositol metabolic process"/>
    <property type="evidence" value="ECO:0007669"/>
    <property type="project" value="TreeGrafter"/>
</dbReference>
<dbReference type="GO" id="GO:0032958">
    <property type="term" value="P:inositol phosphate biosynthetic process"/>
    <property type="evidence" value="ECO:0007669"/>
    <property type="project" value="TreeGrafter"/>
</dbReference>
<dbReference type="GO" id="GO:0000828">
    <property type="term" value="F:inositol hexakisphosphate kinase activity"/>
    <property type="evidence" value="ECO:0007669"/>
    <property type="project" value="TreeGrafter"/>
</dbReference>
<name>A0A0L7KLX7_PLAFX</name>
<reference evidence="4" key="2">
    <citation type="submission" date="2006-03" db="EMBL/GenBank/DDBJ databases">
        <title>The genome sequence of the Plasmodium falciparum HB3.</title>
        <authorList>
            <consortium name="The Broad Institute Genome Sequencing Platform"/>
            <person name="Birren B."/>
            <person name="Lander E."/>
            <person name="Galagan J."/>
            <person name="Nusbaum C."/>
            <person name="Devon K."/>
            <person name="Henn M."/>
            <person name="Jaffe D."/>
            <person name="Butler J."/>
            <person name="Alvarez P."/>
            <person name="Gnerre S."/>
            <person name="Grabherr M."/>
            <person name="Kleber M."/>
            <person name="Mauceli E."/>
            <person name="Brockman W."/>
            <person name="MacCallum I.A."/>
            <person name="Rounsley S."/>
            <person name="Young S."/>
            <person name="LaButti K."/>
            <person name="Pushparaj V."/>
            <person name="DeCaprio D."/>
            <person name="Crawford M."/>
            <person name="Koehrsen M."/>
            <person name="Engels R."/>
            <person name="Montgomery P."/>
            <person name="Pearson M."/>
            <person name="Howarth C."/>
            <person name="Larson L."/>
            <person name="Luoma S."/>
            <person name="White J."/>
            <person name="Kodira C."/>
            <person name="Zeng Q."/>
            <person name="Oleary S."/>
            <person name="Yandava C."/>
            <person name="Alvarado L."/>
            <person name="Wirth D."/>
            <person name="Volkman S."/>
            <person name="Hartl D."/>
        </authorList>
    </citation>
    <scope>NUCLEOTIDE SEQUENCE [LARGE SCALE GENOMIC DNA]</scope>
</reference>
<dbReference type="InterPro" id="IPR037446">
    <property type="entry name" value="His_Pase_VIP1"/>
</dbReference>
<proteinExistence type="predicted"/>
<reference evidence="3 4" key="1">
    <citation type="submission" date="2006-03" db="EMBL/GenBank/DDBJ databases">
        <title>Annotation of Plasmodium falciparum HB3.</title>
        <authorList>
            <consortium name="The Broad Institute Genome Sequencing Platform"/>
            <person name="Volkman S.K."/>
            <person name="Neafsey D.E."/>
            <person name="Dash A.P."/>
            <person name="Chitnis C.E."/>
            <person name="Hartl D.L."/>
            <person name="Young S.K."/>
            <person name="Zeng Q."/>
            <person name="Koehrsen M."/>
            <person name="Alvarado L."/>
            <person name="Berlin A."/>
            <person name="Borenstein D."/>
            <person name="Chapman S.B."/>
            <person name="Chen Z."/>
            <person name="Engels R."/>
            <person name="Freedman E."/>
            <person name="Gellesch M."/>
            <person name="Goldberg J."/>
            <person name="Griggs A."/>
            <person name="Gujja S."/>
            <person name="Heilman E.R."/>
            <person name="Heiman D.I."/>
            <person name="Howarth C."/>
            <person name="Jen D."/>
            <person name="Larson L."/>
            <person name="Mehta T."/>
            <person name="Neiman D."/>
            <person name="Park D."/>
            <person name="Pearson M."/>
            <person name="Roberts A."/>
            <person name="Saif S."/>
            <person name="Shea T."/>
            <person name="Shenoy N."/>
            <person name="Sisk P."/>
            <person name="Stolte C."/>
            <person name="Sykes S."/>
            <person name="Walk T."/>
            <person name="White J."/>
            <person name="Yandava C."/>
            <person name="Haas B."/>
            <person name="Henn M.R."/>
            <person name="Nusbaum C."/>
            <person name="Birren B."/>
        </authorList>
    </citation>
    <scope>NUCLEOTIDE SEQUENCE [LARGE SCALE GENOMIC DNA]</scope>
    <source>
        <strain evidence="3">HB3</strain>
    </source>
</reference>
<dbReference type="PANTHER" id="PTHR12750">
    <property type="entry name" value="DIPHOSPHOINOSITOL PENTAKISPHOSPHATE KINASE"/>
    <property type="match status" value="1"/>
</dbReference>
<evidence type="ECO:0000313" key="4">
    <source>
        <dbReference type="Proteomes" id="UP000054289"/>
    </source>
</evidence>
<dbReference type="InterPro" id="IPR029033">
    <property type="entry name" value="His_PPase_superfam"/>
</dbReference>
<dbReference type="GO" id="GO:0033857">
    <property type="term" value="F:5-diphosphoinositol pentakisphosphate 1-kinase activity"/>
    <property type="evidence" value="ECO:0007669"/>
    <property type="project" value="TreeGrafter"/>
</dbReference>
<evidence type="ECO:0000256" key="2">
    <source>
        <dbReference type="ARBA" id="ARBA00034629"/>
    </source>
</evidence>
<sequence>MGRRQSENLGKRFRATLYPGDSDGLLRLHSTFRQGFYKFLLQMKGFLDLDGELTPILVAMVIRNSKAHSLLDDNNPCLERSECKEYIDEILNKNNDIDEDLLKKLTPGKNARGFRESLRKISNFYELMDKVRTTIYEFLKSLNQEVQKWLNLFPYDEYALYVIDILHEIQVRWKSLTKMWYKKNKNKYDTSKIPDDC</sequence>
<evidence type="ECO:0000313" key="3">
    <source>
        <dbReference type="EMBL" id="KOB64308.1"/>
    </source>
</evidence>
<dbReference type="Proteomes" id="UP000054289">
    <property type="component" value="Unassembled WGS sequence"/>
</dbReference>